<reference evidence="2" key="1">
    <citation type="submission" date="2016-10" db="EMBL/GenBank/DDBJ databases">
        <authorList>
            <person name="Varghese N."/>
            <person name="Submissions S."/>
        </authorList>
    </citation>
    <scope>NUCLEOTIDE SEQUENCE [LARGE SCALE GENOMIC DNA]</scope>
    <source>
        <strain evidence="2">ATCC 25963</strain>
    </source>
</reference>
<gene>
    <name evidence="1" type="ORF">SAMN02745121_06021</name>
</gene>
<evidence type="ECO:0000313" key="1">
    <source>
        <dbReference type="EMBL" id="SFE90665.1"/>
    </source>
</evidence>
<evidence type="ECO:0000313" key="2">
    <source>
        <dbReference type="Proteomes" id="UP000199400"/>
    </source>
</evidence>
<accession>A0A1I2ECS3</accession>
<keyword evidence="2" id="KW-1185">Reference proteome</keyword>
<name>A0A1I2ECS3_9BACT</name>
<protein>
    <submittedName>
        <fullName evidence="1">Uncharacterized protein</fullName>
    </submittedName>
</protein>
<organism evidence="1 2">
    <name type="scientific">Nannocystis exedens</name>
    <dbReference type="NCBI Taxonomy" id="54"/>
    <lineage>
        <taxon>Bacteria</taxon>
        <taxon>Pseudomonadati</taxon>
        <taxon>Myxococcota</taxon>
        <taxon>Polyangia</taxon>
        <taxon>Nannocystales</taxon>
        <taxon>Nannocystaceae</taxon>
        <taxon>Nannocystis</taxon>
    </lineage>
</organism>
<dbReference type="OrthoDB" id="1446882at2"/>
<dbReference type="Proteomes" id="UP000199400">
    <property type="component" value="Unassembled WGS sequence"/>
</dbReference>
<proteinExistence type="predicted"/>
<dbReference type="RefSeq" id="WP_096332500.1">
    <property type="nucleotide sequence ID" value="NZ_FOMX01000022.1"/>
</dbReference>
<dbReference type="EMBL" id="FOMX01000022">
    <property type="protein sequence ID" value="SFE90665.1"/>
    <property type="molecule type" value="Genomic_DNA"/>
</dbReference>
<sequence length="261" mass="29642">MSQHEIEDTVADSVRLLHEHHRGDDHRDLFAALYAFQAEFDCGFTHGRVLEILLERRFTYRLPIDVHPLFAANRRAFKGAPPEEWRFVDTEVLCREPPDDRPLVGHENGYLLEGALYCDVGTPLWHELVAAGTLKGADAEPPRPPRIGAVALHVARAAEKVGDRELIAMWLSFGPRTLFPRTRRVRKGEVLATNPFTGEPIVAEEDRDLPVEPTAAELAADPDAVALRDLARRLDAKSELVHYDWRPPRELWSEAEAWLWD</sequence>
<dbReference type="STRING" id="54.SAMN02745121_06021"/>
<dbReference type="AlphaFoldDB" id="A0A1I2ECS3"/>